<dbReference type="GO" id="GO:0046677">
    <property type="term" value="P:response to antibiotic"/>
    <property type="evidence" value="ECO:0007669"/>
    <property type="project" value="UniProtKB-KW"/>
</dbReference>
<organism evidence="10 11">
    <name type="scientific">Streptacidiphilus jiangxiensis</name>
    <dbReference type="NCBI Taxonomy" id="235985"/>
    <lineage>
        <taxon>Bacteria</taxon>
        <taxon>Bacillati</taxon>
        <taxon>Actinomycetota</taxon>
        <taxon>Actinomycetes</taxon>
        <taxon>Kitasatosporales</taxon>
        <taxon>Streptomycetaceae</taxon>
        <taxon>Streptacidiphilus</taxon>
    </lineage>
</organism>
<accession>A0A1H7T465</accession>
<dbReference type="GO" id="GO:0005886">
    <property type="term" value="C:plasma membrane"/>
    <property type="evidence" value="ECO:0007669"/>
    <property type="project" value="UniProtKB-SubCell"/>
</dbReference>
<evidence type="ECO:0000313" key="11">
    <source>
        <dbReference type="Proteomes" id="UP000183015"/>
    </source>
</evidence>
<keyword evidence="2" id="KW-0813">Transport</keyword>
<dbReference type="RefSeq" id="WP_042444085.1">
    <property type="nucleotide sequence ID" value="NZ_BBPN01000006.1"/>
</dbReference>
<feature type="transmembrane region" description="Helical" evidence="8">
    <location>
        <begin position="149"/>
        <end position="172"/>
    </location>
</feature>
<evidence type="ECO:0000256" key="5">
    <source>
        <dbReference type="ARBA" id="ARBA00022989"/>
    </source>
</evidence>
<dbReference type="AlphaFoldDB" id="A0A1H7T465"/>
<feature type="transmembrane region" description="Helical" evidence="8">
    <location>
        <begin position="178"/>
        <end position="196"/>
    </location>
</feature>
<dbReference type="GO" id="GO:0022857">
    <property type="term" value="F:transmembrane transporter activity"/>
    <property type="evidence" value="ECO:0007669"/>
    <property type="project" value="InterPro"/>
</dbReference>
<sequence>MSATPLPLAGARSRPGTSDARELRRSLAVLLFVELFSGFQQSYFVPLLHTVGGQFHVGVTALAWTVTGPALAAAVATPLLTALGDRHGHLRLLRATVAVVAVGAVLIATAPDYPLLVTGRVLQGCLAGFLPLMFGFVRHRHGIGQTRRAIAHLSAALMLGLLLGSACASALLRTTGSGAVLWTPAVGTLVGLGLLWTGPRGQSAASGPAASCGTDRIDWTGVVLLSSGLVLPVLALHEGATWGWSSPATLLCFGAGALLLAGWGASQLRAPAPLIDVRRLLRPQLLPVFAVGCGVHYIVLGGQVSFSTYLTSHDGLGLPASAVGLVLLPAFCGMTLFSAVTSRLGRILGYRNVTVLGSVLLVLGTAGLLLRHSSAADFALTLAVTGAGMGLISGASRILVVDHVRAEETAASEGLFELLVSLSAAVGSAGTASVLAAHGGGTHAYLTAWAISLGIAALGLAASLLLPRHRPPVRRDRP</sequence>
<keyword evidence="6 8" id="KW-0472">Membrane</keyword>
<evidence type="ECO:0000313" key="10">
    <source>
        <dbReference type="EMBL" id="SEL79074.1"/>
    </source>
</evidence>
<feature type="transmembrane region" description="Helical" evidence="8">
    <location>
        <begin position="414"/>
        <end position="438"/>
    </location>
</feature>
<dbReference type="SUPFAM" id="SSF103473">
    <property type="entry name" value="MFS general substrate transporter"/>
    <property type="match status" value="1"/>
</dbReference>
<dbReference type="Gene3D" id="1.20.1250.20">
    <property type="entry name" value="MFS general substrate transporter like domains"/>
    <property type="match status" value="2"/>
</dbReference>
<dbReference type="InterPro" id="IPR020846">
    <property type="entry name" value="MFS_dom"/>
</dbReference>
<dbReference type="InterPro" id="IPR011701">
    <property type="entry name" value="MFS"/>
</dbReference>
<evidence type="ECO:0000256" key="8">
    <source>
        <dbReference type="SAM" id="Phobius"/>
    </source>
</evidence>
<dbReference type="InterPro" id="IPR036259">
    <property type="entry name" value="MFS_trans_sf"/>
</dbReference>
<feature type="transmembrane region" description="Helical" evidence="8">
    <location>
        <begin position="318"/>
        <end position="341"/>
    </location>
</feature>
<gene>
    <name evidence="10" type="ORF">SAMN05414137_11341</name>
</gene>
<dbReference type="Proteomes" id="UP000183015">
    <property type="component" value="Unassembled WGS sequence"/>
</dbReference>
<feature type="transmembrane region" description="Helical" evidence="8">
    <location>
        <begin position="444"/>
        <end position="466"/>
    </location>
</feature>
<feature type="domain" description="Major facilitator superfamily (MFS) profile" evidence="9">
    <location>
        <begin position="26"/>
        <end position="471"/>
    </location>
</feature>
<keyword evidence="5 8" id="KW-1133">Transmembrane helix</keyword>
<dbReference type="EMBL" id="FOAZ01000013">
    <property type="protein sequence ID" value="SEL79074.1"/>
    <property type="molecule type" value="Genomic_DNA"/>
</dbReference>
<feature type="transmembrane region" description="Helical" evidence="8">
    <location>
        <begin position="285"/>
        <end position="306"/>
    </location>
</feature>
<reference evidence="11" key="1">
    <citation type="submission" date="2016-10" db="EMBL/GenBank/DDBJ databases">
        <authorList>
            <person name="Varghese N."/>
        </authorList>
    </citation>
    <scope>NUCLEOTIDE SEQUENCE [LARGE SCALE GENOMIC DNA]</scope>
    <source>
        <strain evidence="11">DSM 45096 / BCRC 16803 / CGMCC 4.1857 / CIP 109030 / JCM 12277 / KCTC 19219 / NBRC 100920 / 33214</strain>
    </source>
</reference>
<keyword evidence="11" id="KW-1185">Reference proteome</keyword>
<comment type="subcellular location">
    <subcellularLocation>
        <location evidence="1">Cell membrane</location>
        <topology evidence="1">Multi-pass membrane protein</topology>
    </subcellularLocation>
</comment>
<feature type="transmembrane region" description="Helical" evidence="8">
    <location>
        <begin position="378"/>
        <end position="402"/>
    </location>
</feature>
<feature type="transmembrane region" description="Helical" evidence="8">
    <location>
        <begin position="117"/>
        <end position="137"/>
    </location>
</feature>
<evidence type="ECO:0000256" key="6">
    <source>
        <dbReference type="ARBA" id="ARBA00023136"/>
    </source>
</evidence>
<dbReference type="Pfam" id="PF07690">
    <property type="entry name" value="MFS_1"/>
    <property type="match status" value="1"/>
</dbReference>
<dbReference type="PANTHER" id="PTHR42718:SF46">
    <property type="entry name" value="BLR6921 PROTEIN"/>
    <property type="match status" value="1"/>
</dbReference>
<protein>
    <submittedName>
        <fullName evidence="10">Major Facilitator Superfamily protein</fullName>
    </submittedName>
</protein>
<evidence type="ECO:0000256" key="7">
    <source>
        <dbReference type="ARBA" id="ARBA00023251"/>
    </source>
</evidence>
<dbReference type="eggNOG" id="COG2814">
    <property type="taxonomic scope" value="Bacteria"/>
</dbReference>
<evidence type="ECO:0000256" key="1">
    <source>
        <dbReference type="ARBA" id="ARBA00004651"/>
    </source>
</evidence>
<feature type="transmembrane region" description="Helical" evidence="8">
    <location>
        <begin position="217"/>
        <end position="236"/>
    </location>
</feature>
<dbReference type="STRING" id="235985.SAMN05414137_11341"/>
<proteinExistence type="predicted"/>
<feature type="transmembrane region" description="Helical" evidence="8">
    <location>
        <begin position="353"/>
        <end position="372"/>
    </location>
</feature>
<dbReference type="PROSITE" id="PS50850">
    <property type="entry name" value="MFS"/>
    <property type="match status" value="1"/>
</dbReference>
<dbReference type="PANTHER" id="PTHR42718">
    <property type="entry name" value="MAJOR FACILITATOR SUPERFAMILY MULTIDRUG TRANSPORTER MFSC"/>
    <property type="match status" value="1"/>
</dbReference>
<evidence type="ECO:0000256" key="4">
    <source>
        <dbReference type="ARBA" id="ARBA00022692"/>
    </source>
</evidence>
<feature type="transmembrane region" description="Helical" evidence="8">
    <location>
        <begin position="92"/>
        <end position="111"/>
    </location>
</feature>
<evidence type="ECO:0000256" key="2">
    <source>
        <dbReference type="ARBA" id="ARBA00022448"/>
    </source>
</evidence>
<name>A0A1H7T465_STRJI</name>
<evidence type="ECO:0000256" key="3">
    <source>
        <dbReference type="ARBA" id="ARBA00022475"/>
    </source>
</evidence>
<keyword evidence="3" id="KW-1003">Cell membrane</keyword>
<keyword evidence="4 8" id="KW-0812">Transmembrane</keyword>
<feature type="transmembrane region" description="Helical" evidence="8">
    <location>
        <begin position="242"/>
        <end position="264"/>
    </location>
</feature>
<dbReference type="OrthoDB" id="4351216at2"/>
<keyword evidence="7" id="KW-0046">Antibiotic resistance</keyword>
<feature type="transmembrane region" description="Helical" evidence="8">
    <location>
        <begin position="57"/>
        <end position="80"/>
    </location>
</feature>
<evidence type="ECO:0000259" key="9">
    <source>
        <dbReference type="PROSITE" id="PS50850"/>
    </source>
</evidence>